<keyword evidence="2" id="KW-0012">Acyltransferase</keyword>
<evidence type="ECO:0000256" key="2">
    <source>
        <dbReference type="ARBA" id="ARBA00023315"/>
    </source>
</evidence>
<organism evidence="4 5">
    <name type="scientific">Brevibacillus choshinensis</name>
    <dbReference type="NCBI Taxonomy" id="54911"/>
    <lineage>
        <taxon>Bacteria</taxon>
        <taxon>Bacillati</taxon>
        <taxon>Bacillota</taxon>
        <taxon>Bacilli</taxon>
        <taxon>Bacillales</taxon>
        <taxon>Paenibacillaceae</taxon>
        <taxon>Brevibacillus</taxon>
    </lineage>
</organism>
<dbReference type="PANTHER" id="PTHR43420:SF12">
    <property type="entry name" value="N-ACETYLTRANSFERASE DOMAIN-CONTAINING PROTEIN"/>
    <property type="match status" value="1"/>
</dbReference>
<dbReference type="PANTHER" id="PTHR43420">
    <property type="entry name" value="ACETYLTRANSFERASE"/>
    <property type="match status" value="1"/>
</dbReference>
<reference evidence="4 5" key="1">
    <citation type="submission" date="2015-09" db="EMBL/GenBank/DDBJ databases">
        <title>Genome sequencing project for genomic taxonomy and phylogenomics of Bacillus-like bacteria.</title>
        <authorList>
            <person name="Liu B."/>
            <person name="Wang J."/>
            <person name="Zhu Y."/>
            <person name="Liu G."/>
            <person name="Chen Q."/>
            <person name="Chen Z."/>
            <person name="Lan J."/>
            <person name="Che J."/>
            <person name="Ge C."/>
            <person name="Shi H."/>
            <person name="Pan Z."/>
            <person name="Liu X."/>
        </authorList>
    </citation>
    <scope>NUCLEOTIDE SEQUENCE [LARGE SCALE GENOMIC DNA]</scope>
    <source>
        <strain evidence="4 5">DSM 8552</strain>
    </source>
</reference>
<dbReference type="CDD" id="cd04301">
    <property type="entry name" value="NAT_SF"/>
    <property type="match status" value="1"/>
</dbReference>
<dbReference type="InterPro" id="IPR050680">
    <property type="entry name" value="YpeA/RimI_acetyltransf"/>
</dbReference>
<keyword evidence="5" id="KW-1185">Reference proteome</keyword>
<comment type="caution">
    <text evidence="4">The sequence shown here is derived from an EMBL/GenBank/DDBJ whole genome shotgun (WGS) entry which is preliminary data.</text>
</comment>
<dbReference type="RefSeq" id="WP_055744854.1">
    <property type="nucleotide sequence ID" value="NZ_LJJB01000010.1"/>
</dbReference>
<dbReference type="InterPro" id="IPR000182">
    <property type="entry name" value="GNAT_dom"/>
</dbReference>
<dbReference type="Gene3D" id="3.40.630.30">
    <property type="match status" value="1"/>
</dbReference>
<dbReference type="Proteomes" id="UP000051063">
    <property type="component" value="Unassembled WGS sequence"/>
</dbReference>
<dbReference type="EMBL" id="LJJB01000010">
    <property type="protein sequence ID" value="KQL45788.1"/>
    <property type="molecule type" value="Genomic_DNA"/>
</dbReference>
<dbReference type="Pfam" id="PF24553">
    <property type="entry name" value="Rv0428c_C"/>
    <property type="match status" value="1"/>
</dbReference>
<dbReference type="InterPro" id="IPR016181">
    <property type="entry name" value="Acyl_CoA_acyltransferase"/>
</dbReference>
<evidence type="ECO:0000256" key="1">
    <source>
        <dbReference type="ARBA" id="ARBA00022679"/>
    </source>
</evidence>
<name>A0ABR5N569_BRECH</name>
<feature type="domain" description="N-acetyltransferase" evidence="3">
    <location>
        <begin position="115"/>
        <end position="254"/>
    </location>
</feature>
<dbReference type="SUPFAM" id="SSF55729">
    <property type="entry name" value="Acyl-CoA N-acyltransferases (Nat)"/>
    <property type="match status" value="1"/>
</dbReference>
<keyword evidence="1" id="KW-0808">Transferase</keyword>
<evidence type="ECO:0000313" key="4">
    <source>
        <dbReference type="EMBL" id="KQL45788.1"/>
    </source>
</evidence>
<proteinExistence type="predicted"/>
<evidence type="ECO:0000313" key="5">
    <source>
        <dbReference type="Proteomes" id="UP000051063"/>
    </source>
</evidence>
<evidence type="ECO:0000259" key="3">
    <source>
        <dbReference type="PROSITE" id="PS51186"/>
    </source>
</evidence>
<protein>
    <recommendedName>
        <fullName evidence="3">N-acetyltransferase domain-containing protein</fullName>
    </recommendedName>
</protein>
<accession>A0ABR5N569</accession>
<dbReference type="PROSITE" id="PS51186">
    <property type="entry name" value="GNAT"/>
    <property type="match status" value="1"/>
</dbReference>
<gene>
    <name evidence="4" type="ORF">AN963_12130</name>
</gene>
<sequence>MNAQLEERSINAWPALETMVDDGWLLRFADGYTKRANSVYPLYPPTITNLEQKIAACERHYESKGLPTIFKLTPYSQPAGLDALLEQKGYALHADTSVQTVSLERMASPSIQTVQVYEACTDEWVNAFCRLSRKDDEEKRTMSQTLRKIIPSTCYAALVHEGKVVACGLGVLEREYIGLYDIVTDPSYRKRGFGEQLVLSILQWGVEHGAKHSYLQVVQDNTPALRLYEKLGYKEVYPYWYRIRDVGVDRSSST</sequence>
<dbReference type="InterPro" id="IPR056935">
    <property type="entry name" value="Rv0428c-like_C"/>
</dbReference>